<evidence type="ECO:0000313" key="1">
    <source>
        <dbReference type="EMBL" id="MDT0547446.1"/>
    </source>
</evidence>
<comment type="caution">
    <text evidence="1">The sequence shown here is derived from an EMBL/GenBank/DDBJ whole genome shotgun (WGS) entry which is preliminary data.</text>
</comment>
<evidence type="ECO:0000313" key="2">
    <source>
        <dbReference type="Proteomes" id="UP001180754"/>
    </source>
</evidence>
<dbReference type="Gene3D" id="3.40.50.300">
    <property type="entry name" value="P-loop containing nucleotide triphosphate hydrolases"/>
    <property type="match status" value="1"/>
</dbReference>
<dbReference type="RefSeq" id="WP_311727964.1">
    <property type="nucleotide sequence ID" value="NZ_JAVRFD010000019.1"/>
</dbReference>
<dbReference type="SUPFAM" id="SSF52540">
    <property type="entry name" value="P-loop containing nucleoside triphosphate hydrolases"/>
    <property type="match status" value="1"/>
</dbReference>
<evidence type="ECO:0008006" key="3">
    <source>
        <dbReference type="Google" id="ProtNLM"/>
    </source>
</evidence>
<proteinExistence type="predicted"/>
<organism evidence="1 2">
    <name type="scientific">Streptomyces lonegramiae</name>
    <dbReference type="NCBI Taxonomy" id="3075524"/>
    <lineage>
        <taxon>Bacteria</taxon>
        <taxon>Bacillati</taxon>
        <taxon>Actinomycetota</taxon>
        <taxon>Actinomycetes</taxon>
        <taxon>Kitasatosporales</taxon>
        <taxon>Streptomycetaceae</taxon>
        <taxon>Streptomyces</taxon>
    </lineage>
</organism>
<reference evidence="1" key="1">
    <citation type="submission" date="2024-05" db="EMBL/GenBank/DDBJ databases">
        <title>30 novel species of actinomycetes from the DSMZ collection.</title>
        <authorList>
            <person name="Nouioui I."/>
        </authorList>
    </citation>
    <scope>NUCLEOTIDE SEQUENCE</scope>
    <source>
        <strain evidence="1">DSM 41529</strain>
    </source>
</reference>
<sequence>MTSHDLDTGSEVWDPLGTLHQALWICGGQWAGKSTVARILAARYGVTAYHYDYHDARAHNDRRLARRIGLGEPAADPDLDDVWVNTTPEAMAARTLADFPVRFEWTLDDLRALVSGRPIIAEGWGLRPELVAPIIDSPRRMIVMVPTPEFREHQVRVLPRAAALGHPVSDPARAQANRLARDRLIAEEAVRTARGLGIRVLEVDGSRDAMAIADDVAGHFSPYLVR</sequence>
<accession>A0ABU2XND8</accession>
<dbReference type="InterPro" id="IPR027417">
    <property type="entry name" value="P-loop_NTPase"/>
</dbReference>
<dbReference type="EMBL" id="JAVRFD010000019">
    <property type="protein sequence ID" value="MDT0547446.1"/>
    <property type="molecule type" value="Genomic_DNA"/>
</dbReference>
<dbReference type="Proteomes" id="UP001180754">
    <property type="component" value="Unassembled WGS sequence"/>
</dbReference>
<keyword evidence="2" id="KW-1185">Reference proteome</keyword>
<name>A0ABU2XND8_9ACTN</name>
<gene>
    <name evidence="1" type="ORF">RND15_32785</name>
</gene>
<protein>
    <recommendedName>
        <fullName evidence="3">Cytidylate kinase</fullName>
    </recommendedName>
</protein>